<name>A0A212CI26_CEREH</name>
<dbReference type="AlphaFoldDB" id="A0A212CI26"/>
<evidence type="ECO:0000313" key="2">
    <source>
        <dbReference type="Proteomes" id="UP000242450"/>
    </source>
</evidence>
<evidence type="ECO:0000313" key="1">
    <source>
        <dbReference type="EMBL" id="OWK05669.1"/>
    </source>
</evidence>
<protein>
    <submittedName>
        <fullName evidence="1">Uncharacterized protein</fullName>
    </submittedName>
</protein>
<gene>
    <name evidence="1" type="ORF">Celaphus_00012936</name>
</gene>
<comment type="caution">
    <text evidence="1">The sequence shown here is derived from an EMBL/GenBank/DDBJ whole genome shotgun (WGS) entry which is preliminary data.</text>
</comment>
<sequence>MMNSGQKICTRKILKYYARMAQGNLWTRLRAAIWPERRIMLWSHGKIRQLVWREY</sequence>
<accession>A0A212CI26</accession>
<keyword evidence="2" id="KW-1185">Reference proteome</keyword>
<dbReference type="EMBL" id="MKHE01000019">
    <property type="protein sequence ID" value="OWK05669.1"/>
    <property type="molecule type" value="Genomic_DNA"/>
</dbReference>
<organism evidence="1 2">
    <name type="scientific">Cervus elaphus hippelaphus</name>
    <name type="common">European red deer</name>
    <dbReference type="NCBI Taxonomy" id="46360"/>
    <lineage>
        <taxon>Eukaryota</taxon>
        <taxon>Metazoa</taxon>
        <taxon>Chordata</taxon>
        <taxon>Craniata</taxon>
        <taxon>Vertebrata</taxon>
        <taxon>Euteleostomi</taxon>
        <taxon>Mammalia</taxon>
        <taxon>Eutheria</taxon>
        <taxon>Laurasiatheria</taxon>
        <taxon>Artiodactyla</taxon>
        <taxon>Ruminantia</taxon>
        <taxon>Pecora</taxon>
        <taxon>Cervidae</taxon>
        <taxon>Cervinae</taxon>
        <taxon>Cervus</taxon>
    </lineage>
</organism>
<reference evidence="1 2" key="1">
    <citation type="journal article" date="2018" name="Mol. Genet. Genomics">
        <title>The red deer Cervus elaphus genome CerEla1.0: sequencing, annotating, genes, and chromosomes.</title>
        <authorList>
            <person name="Bana N.A."/>
            <person name="Nyiri A."/>
            <person name="Nagy J."/>
            <person name="Frank K."/>
            <person name="Nagy T."/>
            <person name="Steger V."/>
            <person name="Schiller M."/>
            <person name="Lakatos P."/>
            <person name="Sugar L."/>
            <person name="Horn P."/>
            <person name="Barta E."/>
            <person name="Orosz L."/>
        </authorList>
    </citation>
    <scope>NUCLEOTIDE SEQUENCE [LARGE SCALE GENOMIC DNA]</scope>
    <source>
        <strain evidence="1">Hungarian</strain>
    </source>
</reference>
<proteinExistence type="predicted"/>
<dbReference type="Proteomes" id="UP000242450">
    <property type="component" value="Chromosome 19"/>
</dbReference>